<dbReference type="EMBL" id="NAJL01000034">
    <property type="protein sequence ID" value="TKA25530.1"/>
    <property type="molecule type" value="Genomic_DNA"/>
</dbReference>
<keyword evidence="5 9" id="KW-0240">DNA-directed RNA polymerase</keyword>
<dbReference type="Gene3D" id="1.10.10.10">
    <property type="entry name" value="Winged helix-like DNA-binding domain superfamily/Winged helix DNA-binding domain"/>
    <property type="match status" value="2"/>
</dbReference>
<evidence type="ECO:0000256" key="2">
    <source>
        <dbReference type="ARBA" id="ARBA00006835"/>
    </source>
</evidence>
<comment type="caution">
    <text evidence="14">The sequence shown here is derived from an EMBL/GenBank/DDBJ whole genome shotgun (WGS) entry which is preliminary data.</text>
</comment>
<feature type="domain" description="RNA polymerase III subunit RPC82-related helix-turn-helix" evidence="12">
    <location>
        <begin position="8"/>
        <end position="58"/>
    </location>
</feature>
<protein>
    <recommendedName>
        <fullName evidence="4 9">DNA-directed RNA polymerase III subunit RPC3</fullName>
        <shortName evidence="9">RNA polymerase III subunit C3</shortName>
    </recommendedName>
</protein>
<dbReference type="PANTHER" id="PTHR12949:SF0">
    <property type="entry name" value="DNA-DIRECTED RNA POLYMERASE III SUBUNIT RPC3"/>
    <property type="match status" value="1"/>
</dbReference>
<sequence length="656" mass="73354">MAQNLAALCIALVETHLGELSAQIFATLAEHGRLTIQTLVARSRIPSRRVRAGLANLLEGQLLLHFAADDGAPTYYSVNWRNAYNLARHANIVELVDDRYDERAGHMVGNILQLGHARIGDLADAYELAPGSKRDSGIDTTANGVTKPGMANGEAGIGAPSHAQAPSANEFHATLRALLRSGILVKVAPRSYMPSSDLQEQLEETVVLQFPDRKVSGTKKQAEFRAGMGALKRAWRDEDQYSDLHDSGSQGTFKRPGEQFQSSNKRVKLNGASSGLDAVTGGQEVPKLSSDLIVRVDFTRCTLALRNRRLQQLAKNFLGGVAAEVYGALLQVLEGKERGVCDALPDDEDEDEGNISPVANISEIAEILDPTIDLSITIKDAASRKRMPNGTGKHLKTEHGDEDDDAALLGIKPEAQSDSENESSANGYTAHRDRANRLKLIEKHLFLLEEHMHCFCQRARSHTQNSNEWQVNFPALTSTLAVTELDRTIRSRYGQIPLRIVRMLREKGKLDEKIVASDAMMRIKDVRAILTDLQFRGILEAQELPKDNNRQPSRTLYFWYFDIERVQSLFLQQTYKAMTRTLQRIPVERERFRTAIDKAERSDIKGREEQKLDAVDKQRLREWREVEERLLAQVARMDDMVAILRDFSGWDTSLAT</sequence>
<evidence type="ECO:0000313" key="15">
    <source>
        <dbReference type="Proteomes" id="UP000308549"/>
    </source>
</evidence>
<dbReference type="AlphaFoldDB" id="A0A4U0TTJ1"/>
<dbReference type="GO" id="GO:0003697">
    <property type="term" value="F:single-stranded DNA binding"/>
    <property type="evidence" value="ECO:0007669"/>
    <property type="project" value="UniProtKB-UniRule"/>
</dbReference>
<dbReference type="InterPro" id="IPR039748">
    <property type="entry name" value="RPC3"/>
</dbReference>
<evidence type="ECO:0000259" key="12">
    <source>
        <dbReference type="Pfam" id="PF08221"/>
    </source>
</evidence>
<evidence type="ECO:0000313" key="14">
    <source>
        <dbReference type="EMBL" id="TKA25530.1"/>
    </source>
</evidence>
<evidence type="ECO:0000259" key="11">
    <source>
        <dbReference type="Pfam" id="PF05645"/>
    </source>
</evidence>
<feature type="domain" description="DNA-directed RNA polymerase III subunit RPC3 winged-helix" evidence="13">
    <location>
        <begin position="486"/>
        <end position="560"/>
    </location>
</feature>
<evidence type="ECO:0000256" key="1">
    <source>
        <dbReference type="ARBA" id="ARBA00004123"/>
    </source>
</evidence>
<dbReference type="Proteomes" id="UP000308549">
    <property type="component" value="Unassembled WGS sequence"/>
</dbReference>
<evidence type="ECO:0000256" key="7">
    <source>
        <dbReference type="ARBA" id="ARBA00023242"/>
    </source>
</evidence>
<evidence type="ECO:0000256" key="4">
    <source>
        <dbReference type="ARBA" id="ARBA00016689"/>
    </source>
</evidence>
<dbReference type="InterPro" id="IPR036388">
    <property type="entry name" value="WH-like_DNA-bd_sf"/>
</dbReference>
<evidence type="ECO:0000256" key="6">
    <source>
        <dbReference type="ARBA" id="ARBA00023163"/>
    </source>
</evidence>
<dbReference type="GO" id="GO:0005666">
    <property type="term" value="C:RNA polymerase III complex"/>
    <property type="evidence" value="ECO:0007669"/>
    <property type="project" value="UniProtKB-UniRule"/>
</dbReference>
<dbReference type="SUPFAM" id="SSF46785">
    <property type="entry name" value="Winged helix' DNA-binding domain"/>
    <property type="match status" value="1"/>
</dbReference>
<evidence type="ECO:0000256" key="5">
    <source>
        <dbReference type="ARBA" id="ARBA00022478"/>
    </source>
</evidence>
<reference evidence="14 15" key="1">
    <citation type="submission" date="2017-03" db="EMBL/GenBank/DDBJ databases">
        <title>Genomes of endolithic fungi from Antarctica.</title>
        <authorList>
            <person name="Coleine C."/>
            <person name="Masonjones S."/>
            <person name="Stajich J.E."/>
        </authorList>
    </citation>
    <scope>NUCLEOTIDE SEQUENCE [LARGE SCALE GENOMIC DNA]</scope>
    <source>
        <strain evidence="14 15">CCFEE 6315</strain>
    </source>
</reference>
<keyword evidence="7 9" id="KW-0539">Nucleus</keyword>
<dbReference type="GO" id="GO:0006351">
    <property type="term" value="P:DNA-templated transcription"/>
    <property type="evidence" value="ECO:0007669"/>
    <property type="project" value="InterPro"/>
</dbReference>
<dbReference type="InterPro" id="IPR008806">
    <property type="entry name" value="RNA_pol_III_Rpc82_C"/>
</dbReference>
<dbReference type="InterPro" id="IPR055207">
    <property type="entry name" value="POLR3C_WHD"/>
</dbReference>
<dbReference type="PANTHER" id="PTHR12949">
    <property type="entry name" value="RNA POLYMERASE III DNA DIRECTED -RELATED"/>
    <property type="match status" value="1"/>
</dbReference>
<dbReference type="InterPro" id="IPR036390">
    <property type="entry name" value="WH_DNA-bd_sf"/>
</dbReference>
<comment type="subcellular location">
    <subcellularLocation>
        <location evidence="1 9">Nucleus</location>
    </subcellularLocation>
</comment>
<evidence type="ECO:0000256" key="10">
    <source>
        <dbReference type="SAM" id="MobiDB-lite"/>
    </source>
</evidence>
<proteinExistence type="inferred from homology"/>
<evidence type="ECO:0000259" key="13">
    <source>
        <dbReference type="Pfam" id="PF22536"/>
    </source>
</evidence>
<keyword evidence="6 9" id="KW-0804">Transcription</keyword>
<name>A0A4U0TTJ1_9PEZI</name>
<dbReference type="Pfam" id="PF22536">
    <property type="entry name" value="WHD_POLR3C"/>
    <property type="match status" value="1"/>
</dbReference>
<feature type="region of interest" description="Disordered" evidence="10">
    <location>
        <begin position="241"/>
        <end position="263"/>
    </location>
</feature>
<gene>
    <name evidence="14" type="ORF">B0A50_05391</name>
</gene>
<dbReference type="Pfam" id="PF08221">
    <property type="entry name" value="HTH_9"/>
    <property type="match status" value="1"/>
</dbReference>
<evidence type="ECO:0000256" key="3">
    <source>
        <dbReference type="ARBA" id="ARBA00011206"/>
    </source>
</evidence>
<evidence type="ECO:0000256" key="8">
    <source>
        <dbReference type="ARBA" id="ARBA00025127"/>
    </source>
</evidence>
<organism evidence="14 15">
    <name type="scientific">Salinomyces thailandicus</name>
    <dbReference type="NCBI Taxonomy" id="706561"/>
    <lineage>
        <taxon>Eukaryota</taxon>
        <taxon>Fungi</taxon>
        <taxon>Dikarya</taxon>
        <taxon>Ascomycota</taxon>
        <taxon>Pezizomycotina</taxon>
        <taxon>Dothideomycetes</taxon>
        <taxon>Dothideomycetidae</taxon>
        <taxon>Mycosphaerellales</taxon>
        <taxon>Teratosphaeriaceae</taxon>
        <taxon>Salinomyces</taxon>
    </lineage>
</organism>
<accession>A0A4U0TTJ1</accession>
<feature type="domain" description="RNA polymerase III Rpc82 C -terminal" evidence="11">
    <location>
        <begin position="175"/>
        <end position="479"/>
    </location>
</feature>
<dbReference type="OrthoDB" id="272392at2759"/>
<keyword evidence="15" id="KW-1185">Reference proteome</keyword>
<comment type="function">
    <text evidence="8 9">DNA-dependent RNA polymerase catalyzes the transcription of DNA into RNA using the four ribonucleoside triphosphates as substrates. Specific core component of RNA polymerase III which synthesizes small RNAs, such as 5S rRNA and tRNAs.</text>
</comment>
<comment type="subunit">
    <text evidence="3 9">Component of the RNA polymerase III (Pol III) complex consisting of 17 subunits.</text>
</comment>
<comment type="similarity">
    <text evidence="2 9">Belongs to the RNA polymerase beta chain family.</text>
</comment>
<dbReference type="Pfam" id="PF05645">
    <property type="entry name" value="RNA_pol_Rpc82"/>
    <property type="match status" value="1"/>
</dbReference>
<evidence type="ECO:0000256" key="9">
    <source>
        <dbReference type="RuleBase" id="RU367076"/>
    </source>
</evidence>
<dbReference type="InterPro" id="IPR013197">
    <property type="entry name" value="RNA_pol_III_RPC82-rel_HTH"/>
</dbReference>